<evidence type="ECO:0000313" key="1">
    <source>
        <dbReference type="EMBL" id="SKB27017.1"/>
    </source>
</evidence>
<accession>A0A1T4ZWM9</accession>
<evidence type="ECO:0000313" key="2">
    <source>
        <dbReference type="Proteomes" id="UP000190852"/>
    </source>
</evidence>
<keyword evidence="2" id="KW-1185">Reference proteome</keyword>
<dbReference type="Proteomes" id="UP000190852">
    <property type="component" value="Unassembled WGS sequence"/>
</dbReference>
<gene>
    <name evidence="1" type="ORF">SAMN05660349_00208</name>
</gene>
<organism evidence="1 2">
    <name type="scientific">Parabacteroides chartae</name>
    <dbReference type="NCBI Taxonomy" id="1037355"/>
    <lineage>
        <taxon>Bacteria</taxon>
        <taxon>Pseudomonadati</taxon>
        <taxon>Bacteroidota</taxon>
        <taxon>Bacteroidia</taxon>
        <taxon>Bacteroidales</taxon>
        <taxon>Tannerellaceae</taxon>
        <taxon>Parabacteroides</taxon>
    </lineage>
</organism>
<protein>
    <submittedName>
        <fullName evidence="1">Uncharacterized protein</fullName>
    </submittedName>
</protein>
<reference evidence="2" key="1">
    <citation type="submission" date="2017-02" db="EMBL/GenBank/DDBJ databases">
        <authorList>
            <person name="Varghese N."/>
            <person name="Submissions S."/>
        </authorList>
    </citation>
    <scope>NUCLEOTIDE SEQUENCE [LARGE SCALE GENOMIC DNA]</scope>
    <source>
        <strain evidence="2">DSM 24967</strain>
    </source>
</reference>
<dbReference type="EMBL" id="FUYQ01000001">
    <property type="protein sequence ID" value="SKB27017.1"/>
    <property type="molecule type" value="Genomic_DNA"/>
</dbReference>
<proteinExistence type="predicted"/>
<dbReference type="RefSeq" id="WP_079681969.1">
    <property type="nucleotide sequence ID" value="NZ_FUYQ01000001.1"/>
</dbReference>
<sequence length="249" mass="29211">MNEKDDMFKKFHDSFKGMQGHFHILEERVPVERQVEYFKYSDRMKQNARPIEEDEFELLDGWLTEPDVTDENRKFALTRLAISHNIKAYRALEKYVQSPDSKLKDWAHLALMESRITLESELSEEKQIYISTGLGGKNEKLRFFVLLQAADKKPFEAYQRQVIEREFAFYLEKADCEIEQLDIKDRYGILLFLLPIRTDIKALLDATIAECNQFGNFLSEVYTVTNVKELSEEEIIAIIDRNGNVKASH</sequence>
<dbReference type="AlphaFoldDB" id="A0A1T4ZWM9"/>
<name>A0A1T4ZWM9_9BACT</name>